<dbReference type="OrthoDB" id="607at10239"/>
<sequence>MSLVYNAVADNDRALWASLMLSAGKTLVAGSFEQGATVSSANDAVWYESAARCYVWNGAVPLTVPAGSSPDSTGGLGPTAWVEVASAPSVIQLPLAQAKARTYNTGQLVRITDVGFLYRFNPNRTLLDGFAESAITVDDELHKLVASGGMLEFVDYGSLSVVEERNYAAYQARMRIGSSIGLVSYGDSITWGQRPDGGQSVNPYPAVIANTMSTRTRSTWTQQNLASPGDRALTQYIRTMQDGTTGHISTIMLGINDTLYSTNNGEFPENITGNTLYGVNNYITIMRKFVARELLRGRCVVILGVTQFVSLNLGPMGNMTAPYLVRTYDMAAKQVAAEFGCMFVDTRRDITQQFGVSESCHDGIHLRDDFLPVIGKRFACVFMQQDYKNPVKLKTGDVFIPNYLHQPIMSNRILQLSPFQNGTSPPFGGGVSNPDAVGVLLPNDETGGSVTFAFYLDSDSAVIYPSIHSDGSAYSFDLILDDGAMQPDYPSDVEIIPVLRDRQYILSGRSIAGSASKNRSTERYSQITTACYMHVTTRGWHMITFNMGMNAGVAAVEGLVLDSWTNVKNNDVFGGISGSALWNSSGTELVGLVTGVTNPETGVFDVGISNLVVENYRVEVESTEDTTPLVYRVVFKSNNSFRVLFWNAAGAAVTPTSFRVRVLGGK</sequence>
<proteinExistence type="predicted"/>
<dbReference type="InterPro" id="IPR013830">
    <property type="entry name" value="SGNH_hydro"/>
</dbReference>
<dbReference type="InterPro" id="IPR040775">
    <property type="entry name" value="Tail_spike_N"/>
</dbReference>
<evidence type="ECO:0000313" key="4">
    <source>
        <dbReference type="Proteomes" id="UP000204087"/>
    </source>
</evidence>
<dbReference type="Pfam" id="PF13472">
    <property type="entry name" value="Lipase_GDSL_2"/>
    <property type="match status" value="1"/>
</dbReference>
<evidence type="ECO:0000313" key="3">
    <source>
        <dbReference type="EMBL" id="ANT45357.1"/>
    </source>
</evidence>
<organism evidence="3 4">
    <name type="scientific">Pectobacterium phage PP16</name>
    <dbReference type="NCBI Taxonomy" id="1873958"/>
    <lineage>
        <taxon>Viruses</taxon>
        <taxon>Duplodnaviria</taxon>
        <taxon>Heunggongvirae</taxon>
        <taxon>Uroviricota</taxon>
        <taxon>Caudoviricetes</taxon>
        <taxon>Autographivirales</taxon>
        <taxon>Autoscriptoviridae</taxon>
        <taxon>Corkvirinae</taxon>
        <taxon>Kotilavirus</taxon>
        <taxon>Kotilavirus PP16</taxon>
    </lineage>
</organism>
<feature type="domain" description="SGNH hydrolase-type esterase" evidence="1">
    <location>
        <begin position="185"/>
        <end position="367"/>
    </location>
</feature>
<name>A0A1B1PEG2_9CAUD</name>
<dbReference type="RefSeq" id="YP_009286827.1">
    <property type="nucleotide sequence ID" value="NC_031068.2"/>
</dbReference>
<feature type="domain" description="Tail spike TSP1/Gp66 N-terminal" evidence="2">
    <location>
        <begin position="25"/>
        <end position="85"/>
    </location>
</feature>
<dbReference type="Gene3D" id="3.40.50.1110">
    <property type="entry name" value="SGNH hydrolase"/>
    <property type="match status" value="1"/>
</dbReference>
<gene>
    <name evidence="3" type="ORF">PP16_gp57</name>
</gene>
<dbReference type="KEGG" id="vg:29066123"/>
<protein>
    <submittedName>
        <fullName evidence="3">Tail spike protein</fullName>
    </submittedName>
</protein>
<keyword evidence="4" id="KW-1185">Reference proteome</keyword>
<dbReference type="Gene3D" id="2.10.10.80">
    <property type="match status" value="1"/>
</dbReference>
<dbReference type="EMBL" id="KX278418">
    <property type="protein sequence ID" value="ANT45357.1"/>
    <property type="molecule type" value="Genomic_DNA"/>
</dbReference>
<dbReference type="InterPro" id="IPR036514">
    <property type="entry name" value="SGNH_hydro_sf"/>
</dbReference>
<dbReference type="SUPFAM" id="SSF52266">
    <property type="entry name" value="SGNH hydrolase"/>
    <property type="match status" value="1"/>
</dbReference>
<evidence type="ECO:0000259" key="1">
    <source>
        <dbReference type="Pfam" id="PF13472"/>
    </source>
</evidence>
<accession>A0A1B1PEG2</accession>
<dbReference type="GeneID" id="29066123"/>
<dbReference type="Proteomes" id="UP000204087">
    <property type="component" value="Segment"/>
</dbReference>
<reference evidence="3" key="1">
    <citation type="submission" date="2016-05" db="EMBL/GenBank/DDBJ databases">
        <authorList>
            <person name="Shneider M.M."/>
            <person name="Kabanova A.P."/>
            <person name="Vo T.N.H."/>
            <person name="Samarov N.I."/>
            <person name="Miroshnikov K.K."/>
            <person name="Korzhenkov A.A."/>
            <person name="Karandashov V.E."/>
            <person name="Toschakov S.V."/>
            <person name="Ignatov A.N."/>
            <person name="Miroshnikov K.A."/>
        </authorList>
    </citation>
    <scope>NUCLEOTIDE SEQUENCE [LARGE SCALE GENOMIC DNA]</scope>
</reference>
<evidence type="ECO:0000259" key="2">
    <source>
        <dbReference type="Pfam" id="PF18668"/>
    </source>
</evidence>
<dbReference type="Pfam" id="PF18668">
    <property type="entry name" value="Tail_spike_N"/>
    <property type="match status" value="1"/>
</dbReference>